<dbReference type="AlphaFoldDB" id="A0A5N5LF19"/>
<accession>A0A5N5LF19</accession>
<dbReference type="EMBL" id="VDCV01000009">
    <property type="protein sequence ID" value="KAB5541385.1"/>
    <property type="molecule type" value="Genomic_DNA"/>
</dbReference>
<sequence length="82" mass="8809">MPGLVDIWMSNLAKLREKGQTIWSSGSSPTNIGESNEVVQGEEGSLRLAKSWAALRRGTRVNSPALVFSEASLAMLMDCLSA</sequence>
<protein>
    <submittedName>
        <fullName evidence="1">Uncharacterized protein</fullName>
    </submittedName>
</protein>
<dbReference type="Proteomes" id="UP000326939">
    <property type="component" value="Chromosome 9"/>
</dbReference>
<organism evidence="1 2">
    <name type="scientific">Salix brachista</name>
    <dbReference type="NCBI Taxonomy" id="2182728"/>
    <lineage>
        <taxon>Eukaryota</taxon>
        <taxon>Viridiplantae</taxon>
        <taxon>Streptophyta</taxon>
        <taxon>Embryophyta</taxon>
        <taxon>Tracheophyta</taxon>
        <taxon>Spermatophyta</taxon>
        <taxon>Magnoliopsida</taxon>
        <taxon>eudicotyledons</taxon>
        <taxon>Gunneridae</taxon>
        <taxon>Pentapetalae</taxon>
        <taxon>rosids</taxon>
        <taxon>fabids</taxon>
        <taxon>Malpighiales</taxon>
        <taxon>Salicaceae</taxon>
        <taxon>Saliceae</taxon>
        <taxon>Salix</taxon>
    </lineage>
</organism>
<comment type="caution">
    <text evidence="1">The sequence shown here is derived from an EMBL/GenBank/DDBJ whole genome shotgun (WGS) entry which is preliminary data.</text>
</comment>
<name>A0A5N5LF19_9ROSI</name>
<keyword evidence="2" id="KW-1185">Reference proteome</keyword>
<reference evidence="2" key="1">
    <citation type="journal article" date="2019" name="Gigascience">
        <title>De novo genome assembly of the endangered Acer yangbiense, a plant species with extremely small populations endemic to Yunnan Province, China.</title>
        <authorList>
            <person name="Yang J."/>
            <person name="Wariss H.M."/>
            <person name="Tao L."/>
            <person name="Zhang R."/>
            <person name="Yun Q."/>
            <person name="Hollingsworth P."/>
            <person name="Dao Z."/>
            <person name="Luo G."/>
            <person name="Guo H."/>
            <person name="Ma Y."/>
            <person name="Sun W."/>
        </authorList>
    </citation>
    <scope>NUCLEOTIDE SEQUENCE [LARGE SCALE GENOMIC DNA]</scope>
    <source>
        <strain evidence="2">cv. br00</strain>
    </source>
</reference>
<evidence type="ECO:0000313" key="1">
    <source>
        <dbReference type="EMBL" id="KAB5541385.1"/>
    </source>
</evidence>
<evidence type="ECO:0000313" key="2">
    <source>
        <dbReference type="Proteomes" id="UP000326939"/>
    </source>
</evidence>
<gene>
    <name evidence="1" type="ORF">DKX38_014359</name>
</gene>
<dbReference type="PANTHER" id="PTHR38222">
    <property type="entry name" value="TFIIS N-TERMINAL DOMAIN-CONTAINING PROTEIN"/>
    <property type="match status" value="1"/>
</dbReference>
<dbReference type="PANTHER" id="PTHR38222:SF1">
    <property type="entry name" value="TFIIS N-TERMINAL DOMAIN-CONTAINING PROTEIN"/>
    <property type="match status" value="1"/>
</dbReference>
<proteinExistence type="predicted"/>